<dbReference type="GO" id="GO:0005634">
    <property type="term" value="C:nucleus"/>
    <property type="evidence" value="ECO:0007669"/>
    <property type="project" value="TreeGrafter"/>
</dbReference>
<evidence type="ECO:0000256" key="4">
    <source>
        <dbReference type="ARBA" id="ARBA00022833"/>
    </source>
</evidence>
<keyword evidence="5" id="KW-0805">Transcription regulation</keyword>
<dbReference type="GO" id="GO:0003677">
    <property type="term" value="F:DNA binding"/>
    <property type="evidence" value="ECO:0007669"/>
    <property type="project" value="UniProtKB-KW"/>
</dbReference>
<keyword evidence="6 12" id="KW-0238">DNA-binding</keyword>
<dbReference type="PROSITE" id="PS00028">
    <property type="entry name" value="ZINC_FINGER_C2H2_1"/>
    <property type="match status" value="2"/>
</dbReference>
<keyword evidence="8" id="KW-0804">Transcription</keyword>
<dbReference type="InterPro" id="IPR001356">
    <property type="entry name" value="HD"/>
</dbReference>
<evidence type="ECO:0000259" key="11">
    <source>
        <dbReference type="PROSITE" id="PS00028"/>
    </source>
</evidence>
<keyword evidence="13" id="KW-1185">Reference proteome</keyword>
<protein>
    <submittedName>
        <fullName evidence="12">ADNP homeobox protein 2</fullName>
    </submittedName>
</protein>
<feature type="domain" description="C2H2-type" evidence="11">
    <location>
        <begin position="804"/>
        <end position="825"/>
    </location>
</feature>
<keyword evidence="4" id="KW-0862">Zinc</keyword>
<feature type="region of interest" description="Disordered" evidence="10">
    <location>
        <begin position="1011"/>
        <end position="1035"/>
    </location>
</feature>
<dbReference type="PANTHER" id="PTHR15740">
    <property type="entry name" value="NEUROPROTECTIVE PEPTIDE-CONTAINING PROTEIN"/>
    <property type="match status" value="1"/>
</dbReference>
<dbReference type="InterPro" id="IPR013087">
    <property type="entry name" value="Znf_C2H2_type"/>
</dbReference>
<sequence>MKLTAWKISKMFQIPVENLDNIRKVRKRVKGILMNIGLDSCQELLKDLKGFDPGEKYFYNTSWGDISLWEPSGKKMRYRTKPYCCSLCKYSTKVLTSLKNHLHRYHEDEADQELVIPCPNCAFASQPKVVGKHFRMFHAPVRKVQNYTVNILGETKSSRSDVISFTCLKCNFSNTLYYSMKKHVLVAHFHYLINSYFGLRTEETGEQLKANDVLPVDKMPASDRYYCKKCNASASSQDALMYHILTSDIHRDLENKLRSVISEHIKRTGLLKQMHIAPKPVARLAIPPNTSAAGIATPPPCFHLALPQNNQSSAVVQPVTVAPGSSGTLTHSSSAVAQSHVALVSSPLPVCQSSLTLQPSAPQPVFLSHRLPLNQPVNPPVLPLSQPGGPINKSVGTSVRPINQAVRPGVLPLTQPGGPISQPVRPGVLPASPSVTPGVLQAVSPSVISVGRAAPSGVLPAGQMTPAGVIPGQTATSGVLPTGQVVQSGVLPVAQTAPSRVLPPGQTVPLRVLPASQVVPSGLLSPNQTMPSGVVPVNQGVNSGVLQLSQPVASGVLPVGPPVRPGVLQLSHSVSTSILPMSQPVRAGTSQNTTFLTSGSILRQLIPTGKQVNGIPTYTLAPVSVTLPVPTGGGVATMTPPQVPVQLLPSGAGGQMASSLPSLPSPQVLVSAAQSVFVQATSPVVDTNQVLKQAKQWKTCRVCNELFPSNVYQVHMEVAHKNSESKLCRVCNELFPSNVYQVHMEVAHKHSESKSSEKLEPEKLAACAPFLKWMREKTVRCLSCKCLVSEEELMHHLLMHGLGCLFCPCTFHDIRGLLEHSRAKHLGKKRLPMDYSNRGFQLDLDANGNLLFPHLDFVTILPREKLGEREVYLAILAGIHSKSLVPVYIKVRPQPESVPNNPSKQKLTCPFCFGAFVTADAYELHLKERHHVMPTVHTMLRSPAFKCIHCCGVYTGNMTLAAIAVHLLRCRSAPKDSSSDLQVQPGFIESSDLVLVNGEVIPDSTFPVKRKLPDGHLGAEDQRDGEESPLVVNSEAAPGLEKGTSAVPLKRQRNESRTEGLVVNDDALQVLVLDPKKYEGRSYEDKKQFLRDYFHKRPYPSRKEIELLSSLLWVWKIDVASFFGKRRYICMKAIKNHKPSVLLGFDMSELKNVKHRLNFEYEPENL</sequence>
<keyword evidence="2" id="KW-0677">Repeat</keyword>
<keyword evidence="9" id="KW-0539">Nucleus</keyword>
<keyword evidence="1" id="KW-0479">Metal-binding</keyword>
<dbReference type="SMART" id="SM00389">
    <property type="entry name" value="HOX"/>
    <property type="match status" value="1"/>
</dbReference>
<evidence type="ECO:0000256" key="3">
    <source>
        <dbReference type="ARBA" id="ARBA00022771"/>
    </source>
</evidence>
<accession>A0A091CL67</accession>
<evidence type="ECO:0000256" key="8">
    <source>
        <dbReference type="ARBA" id="ARBA00023163"/>
    </source>
</evidence>
<dbReference type="InterPro" id="IPR038861">
    <property type="entry name" value="ADNP/ADNP2"/>
</dbReference>
<name>A0A091CL67_FUKDA</name>
<evidence type="ECO:0000256" key="1">
    <source>
        <dbReference type="ARBA" id="ARBA00022723"/>
    </source>
</evidence>
<dbReference type="GO" id="GO:0010468">
    <property type="term" value="P:regulation of gene expression"/>
    <property type="evidence" value="ECO:0007669"/>
    <property type="project" value="TreeGrafter"/>
</dbReference>
<evidence type="ECO:0000256" key="2">
    <source>
        <dbReference type="ARBA" id="ARBA00022737"/>
    </source>
</evidence>
<dbReference type="SMART" id="SM00355">
    <property type="entry name" value="ZnF_C2H2"/>
    <property type="match status" value="9"/>
</dbReference>
<proteinExistence type="predicted"/>
<dbReference type="Proteomes" id="UP000028990">
    <property type="component" value="Unassembled WGS sequence"/>
</dbReference>
<dbReference type="SUPFAM" id="SSF46689">
    <property type="entry name" value="Homeodomain-like"/>
    <property type="match status" value="1"/>
</dbReference>
<dbReference type="InterPro" id="IPR009057">
    <property type="entry name" value="Homeodomain-like_sf"/>
</dbReference>
<keyword evidence="7 12" id="KW-0371">Homeobox</keyword>
<evidence type="ECO:0000256" key="7">
    <source>
        <dbReference type="ARBA" id="ARBA00023155"/>
    </source>
</evidence>
<gene>
    <name evidence="12" type="ORF">H920_19074</name>
</gene>
<evidence type="ECO:0000313" key="13">
    <source>
        <dbReference type="Proteomes" id="UP000028990"/>
    </source>
</evidence>
<dbReference type="STRING" id="885580.ENSFDAP00000000465"/>
<evidence type="ECO:0000313" key="12">
    <source>
        <dbReference type="EMBL" id="KFO19489.1"/>
    </source>
</evidence>
<evidence type="ECO:0000256" key="6">
    <source>
        <dbReference type="ARBA" id="ARBA00023125"/>
    </source>
</evidence>
<dbReference type="InterPro" id="IPR045762">
    <property type="entry name" value="ADNP_Znf"/>
</dbReference>
<keyword evidence="3" id="KW-0863">Zinc-finger</keyword>
<dbReference type="Pfam" id="PF19627">
    <property type="entry name" value="ADNP_N"/>
    <property type="match status" value="1"/>
</dbReference>
<evidence type="ECO:0000256" key="5">
    <source>
        <dbReference type="ARBA" id="ARBA00023015"/>
    </source>
</evidence>
<feature type="domain" description="C2H2-type" evidence="11">
    <location>
        <begin position="909"/>
        <end position="931"/>
    </location>
</feature>
<evidence type="ECO:0000256" key="10">
    <source>
        <dbReference type="SAM" id="MobiDB-lite"/>
    </source>
</evidence>
<dbReference type="GO" id="GO:0008270">
    <property type="term" value="F:zinc ion binding"/>
    <property type="evidence" value="ECO:0007669"/>
    <property type="project" value="UniProtKB-KW"/>
</dbReference>
<evidence type="ECO:0000256" key="9">
    <source>
        <dbReference type="ARBA" id="ARBA00023242"/>
    </source>
</evidence>
<dbReference type="AlphaFoldDB" id="A0A091CL67"/>
<organism evidence="12 13">
    <name type="scientific">Fukomys damarensis</name>
    <name type="common">Damaraland mole rat</name>
    <name type="synonym">Cryptomys damarensis</name>
    <dbReference type="NCBI Taxonomy" id="885580"/>
    <lineage>
        <taxon>Eukaryota</taxon>
        <taxon>Metazoa</taxon>
        <taxon>Chordata</taxon>
        <taxon>Craniata</taxon>
        <taxon>Vertebrata</taxon>
        <taxon>Euteleostomi</taxon>
        <taxon>Mammalia</taxon>
        <taxon>Eutheria</taxon>
        <taxon>Euarchontoglires</taxon>
        <taxon>Glires</taxon>
        <taxon>Rodentia</taxon>
        <taxon>Hystricomorpha</taxon>
        <taxon>Bathyergidae</taxon>
        <taxon>Fukomys</taxon>
    </lineage>
</organism>
<feature type="compositionally biased region" description="Basic and acidic residues" evidence="10">
    <location>
        <begin position="1011"/>
        <end position="1026"/>
    </location>
</feature>
<dbReference type="CDD" id="cd00086">
    <property type="entry name" value="homeodomain"/>
    <property type="match status" value="1"/>
</dbReference>
<dbReference type="EMBL" id="KN125026">
    <property type="protein sequence ID" value="KFO19489.1"/>
    <property type="molecule type" value="Genomic_DNA"/>
</dbReference>
<dbReference type="PANTHER" id="PTHR15740:SF2">
    <property type="entry name" value="ACTIVITY-DEPENDENT NEUROPROTECTOR HOMEOBOX PROTEIN 2"/>
    <property type="match status" value="1"/>
</dbReference>
<dbReference type="Gene3D" id="3.30.160.60">
    <property type="entry name" value="Classic Zinc Finger"/>
    <property type="match status" value="1"/>
</dbReference>
<reference evidence="12 13" key="1">
    <citation type="submission" date="2013-11" db="EMBL/GenBank/DDBJ databases">
        <title>The Damaraland mole rat (Fukomys damarensis) genome and evolution of African mole rats.</title>
        <authorList>
            <person name="Gladyshev V.N."/>
            <person name="Fang X."/>
        </authorList>
    </citation>
    <scope>NUCLEOTIDE SEQUENCE [LARGE SCALE GENOMIC DNA]</scope>
    <source>
        <tissue evidence="12">Liver</tissue>
    </source>
</reference>
<dbReference type="eggNOG" id="ENOG502QU0M">
    <property type="taxonomic scope" value="Eukaryota"/>
</dbReference>